<dbReference type="RefSeq" id="WP_351957208.1">
    <property type="nucleotide sequence ID" value="NZ_JBEOZM010000005.1"/>
</dbReference>
<accession>A0ABV1TFE7</accession>
<sequence>MNNPHIIPPAPRPMDTRPLYMRKRVWFGAFTAFTLGAVVATTGSHDATATTKSAPAPTVRVTATVTATPHPRVTVTKTAKPKPAPTVTVTKTADTYSDTGSGSSSSDTGTCSIVSNSGNCYSAGEFCRNSDHGAATTDASGTAITCSPSGSRWRWTY</sequence>
<evidence type="ECO:0000313" key="2">
    <source>
        <dbReference type="Proteomes" id="UP001490365"/>
    </source>
</evidence>
<comment type="caution">
    <text evidence="1">The sequence shown here is derived from an EMBL/GenBank/DDBJ whole genome shotgun (WGS) entry which is preliminary data.</text>
</comment>
<evidence type="ECO:0000313" key="1">
    <source>
        <dbReference type="EMBL" id="MER6268610.1"/>
    </source>
</evidence>
<keyword evidence="2" id="KW-1185">Reference proteome</keyword>
<protein>
    <submittedName>
        <fullName evidence="1">Uncharacterized protein</fullName>
    </submittedName>
</protein>
<dbReference type="EMBL" id="JBEOZM010000005">
    <property type="protein sequence ID" value="MER6268610.1"/>
    <property type="molecule type" value="Genomic_DNA"/>
</dbReference>
<organism evidence="1 2">
    <name type="scientific">Streptomyces sp. 900105755</name>
    <dbReference type="NCBI Taxonomy" id="3154389"/>
    <lineage>
        <taxon>Bacteria</taxon>
        <taxon>Bacillati</taxon>
        <taxon>Actinomycetota</taxon>
        <taxon>Actinomycetes</taxon>
        <taxon>Kitasatosporales</taxon>
        <taxon>Streptomycetaceae</taxon>
        <taxon>Streptomyces</taxon>
    </lineage>
</organism>
<dbReference type="Proteomes" id="UP001490365">
    <property type="component" value="Unassembled WGS sequence"/>
</dbReference>
<reference evidence="1 2" key="1">
    <citation type="submission" date="2024-06" db="EMBL/GenBank/DDBJ databases">
        <title>The Natural Products Discovery Center: Release of the First 8490 Sequenced Strains for Exploring Actinobacteria Biosynthetic Diversity.</title>
        <authorList>
            <person name="Kalkreuter E."/>
            <person name="Kautsar S.A."/>
            <person name="Yang D."/>
            <person name="Bader C.D."/>
            <person name="Teijaro C.N."/>
            <person name="Fluegel L."/>
            <person name="Davis C.M."/>
            <person name="Simpson J.R."/>
            <person name="Lauterbach L."/>
            <person name="Steele A.D."/>
            <person name="Gui C."/>
            <person name="Meng S."/>
            <person name="Li G."/>
            <person name="Viehrig K."/>
            <person name="Ye F."/>
            <person name="Su P."/>
            <person name="Kiefer A.F."/>
            <person name="Nichols A."/>
            <person name="Cepeda A.J."/>
            <person name="Yan W."/>
            <person name="Fan B."/>
            <person name="Jiang Y."/>
            <person name="Adhikari A."/>
            <person name="Zheng C.-J."/>
            <person name="Schuster L."/>
            <person name="Cowan T.M."/>
            <person name="Smanski M.J."/>
            <person name="Chevrette M.G."/>
            <person name="De Carvalho L.P.S."/>
            <person name="Shen B."/>
        </authorList>
    </citation>
    <scope>NUCLEOTIDE SEQUENCE [LARGE SCALE GENOMIC DNA]</scope>
    <source>
        <strain evidence="1 2">NPDC001694</strain>
    </source>
</reference>
<name>A0ABV1TFE7_9ACTN</name>
<gene>
    <name evidence="1" type="ORF">ABT211_15075</name>
</gene>
<proteinExistence type="predicted"/>